<name>U2CHM8_9BACE</name>
<evidence type="ECO:0000313" key="1">
    <source>
        <dbReference type="EMBL" id="ERI84050.1"/>
    </source>
</evidence>
<sequence length="39" mass="4355">YTGISGGCAGEKRSENKKRSLRGLHFIIGTEYKENKKPT</sequence>
<reference evidence="1 2" key="1">
    <citation type="submission" date="2013-08" db="EMBL/GenBank/DDBJ databases">
        <authorList>
            <person name="Weinstock G."/>
            <person name="Sodergren E."/>
            <person name="Wylie T."/>
            <person name="Fulton L."/>
            <person name="Fulton R."/>
            <person name="Fronick C."/>
            <person name="O'Laughlin M."/>
            <person name="Godfrey J."/>
            <person name="Miner T."/>
            <person name="Herter B."/>
            <person name="Appelbaum E."/>
            <person name="Cordes M."/>
            <person name="Lek S."/>
            <person name="Wollam A."/>
            <person name="Pepin K.H."/>
            <person name="Palsikar V.B."/>
            <person name="Mitreva M."/>
            <person name="Wilson R.K."/>
        </authorList>
    </citation>
    <scope>NUCLEOTIDE SEQUENCE [LARGE SCALE GENOMIC DNA]</scope>
    <source>
        <strain evidence="1 2">F0041</strain>
    </source>
</reference>
<gene>
    <name evidence="1" type="ORF">HMPREF1981_02520</name>
</gene>
<accession>U2CHM8</accession>
<proteinExistence type="predicted"/>
<feature type="non-terminal residue" evidence="1">
    <location>
        <position position="1"/>
    </location>
</feature>
<organism evidence="1 2">
    <name type="scientific">Bacteroides pyogenes F0041</name>
    <dbReference type="NCBI Taxonomy" id="1321819"/>
    <lineage>
        <taxon>Bacteria</taxon>
        <taxon>Pseudomonadati</taxon>
        <taxon>Bacteroidota</taxon>
        <taxon>Bacteroidia</taxon>
        <taxon>Bacteroidales</taxon>
        <taxon>Bacteroidaceae</taxon>
        <taxon>Bacteroides</taxon>
    </lineage>
</organism>
<dbReference type="AlphaFoldDB" id="U2CHM8"/>
<dbReference type="HOGENOM" id="CLU_3300760_0_0_10"/>
<protein>
    <submittedName>
        <fullName evidence="1">Uncharacterized protein</fullName>
    </submittedName>
</protein>
<dbReference type="Proteomes" id="UP000016496">
    <property type="component" value="Unassembled WGS sequence"/>
</dbReference>
<evidence type="ECO:0000313" key="2">
    <source>
        <dbReference type="Proteomes" id="UP000016496"/>
    </source>
</evidence>
<comment type="caution">
    <text evidence="1">The sequence shown here is derived from an EMBL/GenBank/DDBJ whole genome shotgun (WGS) entry which is preliminary data.</text>
</comment>
<dbReference type="EMBL" id="AWSV01000136">
    <property type="protein sequence ID" value="ERI84050.1"/>
    <property type="molecule type" value="Genomic_DNA"/>
</dbReference>